<name>A0A1B4V367_9GAMM</name>
<reference evidence="2 3" key="1">
    <citation type="submission" date="2015-08" db="EMBL/GenBank/DDBJ databases">
        <title>Complete genome sequence of Sulfurifustis variabilis.</title>
        <authorList>
            <person name="Miura A."/>
            <person name="Kojima H."/>
            <person name="Fukui M."/>
        </authorList>
    </citation>
    <scope>NUCLEOTIDE SEQUENCE [LARGE SCALE GENOMIC DNA]</scope>
    <source>
        <strain evidence="3">skN76</strain>
    </source>
</reference>
<dbReference type="Pfam" id="PF11449">
    <property type="entry name" value="ArsP_2"/>
    <property type="match status" value="1"/>
</dbReference>
<feature type="transmembrane region" description="Helical" evidence="1">
    <location>
        <begin position="197"/>
        <end position="216"/>
    </location>
</feature>
<protein>
    <recommendedName>
        <fullName evidence="4">Manganese transporter</fullName>
    </recommendedName>
</protein>
<dbReference type="AlphaFoldDB" id="A0A1B4V367"/>
<feature type="transmembrane region" description="Helical" evidence="1">
    <location>
        <begin position="147"/>
        <end position="164"/>
    </location>
</feature>
<evidence type="ECO:0008006" key="4">
    <source>
        <dbReference type="Google" id="ProtNLM"/>
    </source>
</evidence>
<feature type="transmembrane region" description="Helical" evidence="1">
    <location>
        <begin position="54"/>
        <end position="71"/>
    </location>
</feature>
<accession>A0A1B4V367</accession>
<evidence type="ECO:0000256" key="1">
    <source>
        <dbReference type="SAM" id="Phobius"/>
    </source>
</evidence>
<keyword evidence="1" id="KW-0472">Membrane</keyword>
<keyword evidence="1" id="KW-1133">Transmembrane helix</keyword>
<dbReference type="NCBIfam" id="NF037962">
    <property type="entry name" value="arsenic_eff"/>
    <property type="match status" value="1"/>
</dbReference>
<gene>
    <name evidence="2" type="ORF">SVA_0340</name>
</gene>
<feature type="transmembrane region" description="Helical" evidence="1">
    <location>
        <begin position="91"/>
        <end position="114"/>
    </location>
</feature>
<evidence type="ECO:0000313" key="2">
    <source>
        <dbReference type="EMBL" id="BAU46922.1"/>
    </source>
</evidence>
<keyword evidence="3" id="KW-1185">Reference proteome</keyword>
<evidence type="ECO:0000313" key="3">
    <source>
        <dbReference type="Proteomes" id="UP000218899"/>
    </source>
</evidence>
<feature type="transmembrane region" description="Helical" evidence="1">
    <location>
        <begin position="376"/>
        <end position="399"/>
    </location>
</feature>
<dbReference type="RefSeq" id="WP_096457873.1">
    <property type="nucleotide sequence ID" value="NZ_AP014936.1"/>
</dbReference>
<dbReference type="KEGG" id="sva:SVA_0340"/>
<dbReference type="EMBL" id="AP014936">
    <property type="protein sequence ID" value="BAU46922.1"/>
    <property type="molecule type" value="Genomic_DNA"/>
</dbReference>
<feature type="transmembrane region" description="Helical" evidence="1">
    <location>
        <begin position="312"/>
        <end position="331"/>
    </location>
</feature>
<keyword evidence="1" id="KW-0812">Transmembrane</keyword>
<sequence>MTTLILAGKRLMVHTARRAPPAAWRLLVVSIPFVLAALDPGARGIVLTAVADAYLQVSVFVAATLALVYGLERGLNIDSAALLARYRYWQVPFAAFFGALPGCGGAIMVITQYLRGHLGFGSVVAVLTATMGDAMFLLLAQQPLTGAGMMLLGLAVGLVSGYAVDALHGPDFLRARGAPVRETMHCHAGGLARLGPIWMALLAPGVVVGILLAARVDVDALLPGRAAAVDPVLLLGLAGAVLAMLMWSWVPSGGYRDFVSGDTQAMGACAPDARPSTRARVIADTNFVTVWVVAAYLAYELGVYYSGIDLKAWFALWAPLVPLMGVVIGFLPGCGPQIVVTTLYLSGVVPLSAQIGNAISNDGDALFPAIALAPRVAVVATLYSAVPAVLVAYAWFYLFE</sequence>
<feature type="transmembrane region" description="Helical" evidence="1">
    <location>
        <begin position="120"/>
        <end position="140"/>
    </location>
</feature>
<dbReference type="Proteomes" id="UP000218899">
    <property type="component" value="Chromosome"/>
</dbReference>
<proteinExistence type="predicted"/>
<feature type="transmembrane region" description="Helical" evidence="1">
    <location>
        <begin position="228"/>
        <end position="250"/>
    </location>
</feature>
<dbReference type="InterPro" id="IPR021552">
    <property type="entry name" value="ArsP_2"/>
</dbReference>
<dbReference type="OrthoDB" id="3776971at2"/>
<organism evidence="2 3">
    <name type="scientific">Sulfurifustis variabilis</name>
    <dbReference type="NCBI Taxonomy" id="1675686"/>
    <lineage>
        <taxon>Bacteria</taxon>
        <taxon>Pseudomonadati</taxon>
        <taxon>Pseudomonadota</taxon>
        <taxon>Gammaproteobacteria</taxon>
        <taxon>Acidiferrobacterales</taxon>
        <taxon>Acidiferrobacteraceae</taxon>
        <taxon>Sulfurifustis</taxon>
    </lineage>
</organism>